<organism evidence="2 3">
    <name type="scientific">Kipferlia bialata</name>
    <dbReference type="NCBI Taxonomy" id="797122"/>
    <lineage>
        <taxon>Eukaryota</taxon>
        <taxon>Metamonada</taxon>
        <taxon>Carpediemonas-like organisms</taxon>
        <taxon>Kipferlia</taxon>
    </lineage>
</organism>
<gene>
    <name evidence="2" type="ORF">KIPB_010670</name>
</gene>
<evidence type="ECO:0000313" key="2">
    <source>
        <dbReference type="EMBL" id="GIQ88423.1"/>
    </source>
</evidence>
<evidence type="ECO:0000313" key="3">
    <source>
        <dbReference type="Proteomes" id="UP000265618"/>
    </source>
</evidence>
<sequence>MQCQEGDPNPSRIVQPRKSGSHHQSLPLESVYSAVTGCDGLDMALLSGSPECLAVIRLSMVDHLALRALQKLSPAAVHTSREDSRRIDKLQQQSQVLSVRGFGLGPGNRLCLPLVLGSTHNPQSTPNPLPAVQSPKVTSKVMRRAASHKAVAKRESKDRDPRSPVGDAPPGRLLRREKSTGPVPQSTQALKPGLGGHGPYGSRGVFRSSLAHKTRQDKRGLGGLVVSPMRLDREGHS</sequence>
<feature type="compositionally biased region" description="Basic and acidic residues" evidence="1">
    <location>
        <begin position="152"/>
        <end position="162"/>
    </location>
</feature>
<feature type="region of interest" description="Disordered" evidence="1">
    <location>
        <begin position="121"/>
        <end position="237"/>
    </location>
</feature>
<dbReference type="AlphaFoldDB" id="A0A9K3GMQ1"/>
<comment type="caution">
    <text evidence="2">The sequence shown here is derived from an EMBL/GenBank/DDBJ whole genome shotgun (WGS) entry which is preliminary data.</text>
</comment>
<reference evidence="2 3" key="1">
    <citation type="journal article" date="2018" name="PLoS ONE">
        <title>The draft genome of Kipferlia bialata reveals reductive genome evolution in fornicate parasites.</title>
        <authorList>
            <person name="Tanifuji G."/>
            <person name="Takabayashi S."/>
            <person name="Kume K."/>
            <person name="Takagi M."/>
            <person name="Nakayama T."/>
            <person name="Kamikawa R."/>
            <person name="Inagaki Y."/>
            <person name="Hashimoto T."/>
        </authorList>
    </citation>
    <scope>NUCLEOTIDE SEQUENCE [LARGE SCALE GENOMIC DNA]</scope>
    <source>
        <strain evidence="2">NY0173</strain>
    </source>
</reference>
<protein>
    <submittedName>
        <fullName evidence="2">Uncharacterized protein</fullName>
    </submittedName>
</protein>
<accession>A0A9K3GMQ1</accession>
<feature type="compositionally biased region" description="Basic residues" evidence="1">
    <location>
        <begin position="141"/>
        <end position="151"/>
    </location>
</feature>
<proteinExistence type="predicted"/>
<evidence type="ECO:0000256" key="1">
    <source>
        <dbReference type="SAM" id="MobiDB-lite"/>
    </source>
</evidence>
<feature type="region of interest" description="Disordered" evidence="1">
    <location>
        <begin position="1"/>
        <end position="25"/>
    </location>
</feature>
<dbReference type="Proteomes" id="UP000265618">
    <property type="component" value="Unassembled WGS sequence"/>
</dbReference>
<name>A0A9K3GMQ1_9EUKA</name>
<dbReference type="EMBL" id="BDIP01004059">
    <property type="protein sequence ID" value="GIQ88423.1"/>
    <property type="molecule type" value="Genomic_DNA"/>
</dbReference>
<keyword evidence="3" id="KW-1185">Reference proteome</keyword>